<accession>A0A7R9DM36</accession>
<dbReference type="Gene3D" id="1.20.1070.10">
    <property type="entry name" value="Rhodopsin 7-helix transmembrane proteins"/>
    <property type="match status" value="1"/>
</dbReference>
<feature type="transmembrane region" description="Helical" evidence="10">
    <location>
        <begin position="29"/>
        <end position="50"/>
    </location>
</feature>
<comment type="subcellular location">
    <subcellularLocation>
        <location evidence="1">Cell membrane</location>
        <topology evidence="1">Multi-pass membrane protein</topology>
    </subcellularLocation>
</comment>
<evidence type="ECO:0000256" key="9">
    <source>
        <dbReference type="ARBA" id="ARBA00023224"/>
    </source>
</evidence>
<evidence type="ECO:0000259" key="11">
    <source>
        <dbReference type="PROSITE" id="PS50262"/>
    </source>
</evidence>
<proteinExistence type="inferred from homology"/>
<evidence type="ECO:0000256" key="2">
    <source>
        <dbReference type="ARBA" id="ARBA00010663"/>
    </source>
</evidence>
<keyword evidence="6" id="KW-0297">G-protein coupled receptor</keyword>
<dbReference type="SUPFAM" id="SSF81321">
    <property type="entry name" value="Family A G protein-coupled receptor-like"/>
    <property type="match status" value="1"/>
</dbReference>
<keyword evidence="7 10" id="KW-0472">Membrane</keyword>
<comment type="similarity">
    <text evidence="2">Belongs to the G-protein coupled receptor 1 family.</text>
</comment>
<feature type="transmembrane region" description="Helical" evidence="10">
    <location>
        <begin position="208"/>
        <end position="230"/>
    </location>
</feature>
<dbReference type="AlphaFoldDB" id="A0A7R9DM36"/>
<keyword evidence="9" id="KW-0807">Transducer</keyword>
<dbReference type="PANTHER" id="PTHR24228">
    <property type="entry name" value="B2 BRADYKININ RECEPTOR/ANGIOTENSIN II RECEPTOR"/>
    <property type="match status" value="1"/>
</dbReference>
<protein>
    <recommendedName>
        <fullName evidence="11">G-protein coupled receptors family 1 profile domain-containing protein</fullName>
    </recommendedName>
</protein>
<organism evidence="12">
    <name type="scientific">Timema poppense</name>
    <name type="common">Walking stick</name>
    <dbReference type="NCBI Taxonomy" id="170557"/>
    <lineage>
        <taxon>Eukaryota</taxon>
        <taxon>Metazoa</taxon>
        <taxon>Ecdysozoa</taxon>
        <taxon>Arthropoda</taxon>
        <taxon>Hexapoda</taxon>
        <taxon>Insecta</taxon>
        <taxon>Pterygota</taxon>
        <taxon>Neoptera</taxon>
        <taxon>Polyneoptera</taxon>
        <taxon>Phasmatodea</taxon>
        <taxon>Timematodea</taxon>
        <taxon>Timematoidea</taxon>
        <taxon>Timematidae</taxon>
        <taxon>Timema</taxon>
    </lineage>
</organism>
<evidence type="ECO:0000256" key="7">
    <source>
        <dbReference type="ARBA" id="ARBA00023136"/>
    </source>
</evidence>
<dbReference type="Pfam" id="PF00001">
    <property type="entry name" value="7tm_1"/>
    <property type="match status" value="1"/>
</dbReference>
<dbReference type="CDD" id="cd00637">
    <property type="entry name" value="7tm_classA_rhodopsin-like"/>
    <property type="match status" value="1"/>
</dbReference>
<dbReference type="InterPro" id="IPR017452">
    <property type="entry name" value="GPCR_Rhodpsn_7TM"/>
</dbReference>
<evidence type="ECO:0000256" key="8">
    <source>
        <dbReference type="ARBA" id="ARBA00023170"/>
    </source>
</evidence>
<dbReference type="GO" id="GO:0004930">
    <property type="term" value="F:G protein-coupled receptor activity"/>
    <property type="evidence" value="ECO:0007669"/>
    <property type="project" value="UniProtKB-KW"/>
</dbReference>
<dbReference type="InterPro" id="IPR000276">
    <property type="entry name" value="GPCR_Rhodpsn"/>
</dbReference>
<dbReference type="GO" id="GO:0005886">
    <property type="term" value="C:plasma membrane"/>
    <property type="evidence" value="ECO:0007669"/>
    <property type="project" value="UniProtKB-SubCell"/>
</dbReference>
<sequence length="582" mass="64148">MEKKYTLIIENGSLHLIQDDPPSSALPSAFLVIVFTIGLCLNVFLVFSVSTCPSLRRKTFNLLLLQLCCACALECLVNMTSSLTILMALDMGILESGVKGAVTFCRVNAMFSQGIALLEGVLVAAIAAERALLMKGVQVEQVGKPKFDAAVRWGLPLLVWVYPLILVLPIGVTSRVVGVRPFANRYSCGIVRCSAPVGQPQDLVYPSILGALGYIIPWAITVASICSMACHVSSVKRRQRQLEEASRQRHSQRNSSYLHSSSFGSTWSQVLGPTNSSLPLWEEARCYLLLVAIIVTYLVLVVPHVFTISVPSSCPGMFVDHSETGSSDLPPELTPIFTGAFDLVCTWGRYHFTILTPILIFTIHKEIRKKCEHLFCCCFHGNIVNSIDESQPVSITSQHVAKGQNNINSETGKKNERKRNKEKYVRMADYRTPVLFATSEGLHLRLVEGKFSENGLSASGRSLVNNKALIAEPSFLCEFCDIGILTPTPIEIAARDTNYETSAKRISNKQPPIFGEESVAEQDLRISESLNSEYEKSSNKVGLREEVFANNNVNRKVVRFAQAVNEIPLTESGVWSATEDHT</sequence>
<keyword evidence="8" id="KW-0675">Receptor</keyword>
<keyword evidence="4 10" id="KW-0812">Transmembrane</keyword>
<feature type="transmembrane region" description="Helical" evidence="10">
    <location>
        <begin position="109"/>
        <end position="128"/>
    </location>
</feature>
<feature type="transmembrane region" description="Helical" evidence="10">
    <location>
        <begin position="62"/>
        <end position="89"/>
    </location>
</feature>
<dbReference type="PANTHER" id="PTHR24228:SF59">
    <property type="entry name" value="NEUROPEPTIDE RECEPTOR 15"/>
    <property type="match status" value="1"/>
</dbReference>
<reference evidence="12" key="1">
    <citation type="submission" date="2020-11" db="EMBL/GenBank/DDBJ databases">
        <authorList>
            <person name="Tran Van P."/>
        </authorList>
    </citation>
    <scope>NUCLEOTIDE SEQUENCE</scope>
</reference>
<dbReference type="PROSITE" id="PS50262">
    <property type="entry name" value="G_PROTEIN_RECEP_F1_2"/>
    <property type="match status" value="1"/>
</dbReference>
<evidence type="ECO:0000256" key="10">
    <source>
        <dbReference type="SAM" id="Phobius"/>
    </source>
</evidence>
<evidence type="ECO:0000256" key="5">
    <source>
        <dbReference type="ARBA" id="ARBA00022989"/>
    </source>
</evidence>
<evidence type="ECO:0000256" key="1">
    <source>
        <dbReference type="ARBA" id="ARBA00004651"/>
    </source>
</evidence>
<name>A0A7R9DM36_TIMPO</name>
<evidence type="ECO:0000256" key="4">
    <source>
        <dbReference type="ARBA" id="ARBA00022692"/>
    </source>
</evidence>
<feature type="domain" description="G-protein coupled receptors family 1 profile" evidence="11">
    <location>
        <begin position="41"/>
        <end position="360"/>
    </location>
</feature>
<feature type="transmembrane region" description="Helical" evidence="10">
    <location>
        <begin position="286"/>
        <end position="306"/>
    </location>
</feature>
<feature type="transmembrane region" description="Helical" evidence="10">
    <location>
        <begin position="149"/>
        <end position="172"/>
    </location>
</feature>
<dbReference type="EMBL" id="OD010877">
    <property type="protein sequence ID" value="CAD7416331.1"/>
    <property type="molecule type" value="Genomic_DNA"/>
</dbReference>
<evidence type="ECO:0000256" key="6">
    <source>
        <dbReference type="ARBA" id="ARBA00023040"/>
    </source>
</evidence>
<evidence type="ECO:0000313" key="12">
    <source>
        <dbReference type="EMBL" id="CAD7416331.1"/>
    </source>
</evidence>
<gene>
    <name evidence="12" type="ORF">TPSB3V08_LOCUS10960</name>
</gene>
<keyword evidence="5 10" id="KW-1133">Transmembrane helix</keyword>
<keyword evidence="3" id="KW-1003">Cell membrane</keyword>
<evidence type="ECO:0000256" key="3">
    <source>
        <dbReference type="ARBA" id="ARBA00022475"/>
    </source>
</evidence>